<sequence>MLRRAVQRTRLHLPAPTGHDNGSALSPSDSEDEGDGGGSLGASLSVAYTSLRDDASARDSFRQRLDDFSDVQPLIAALEPQPTKRTTEHVAKLSMDEDRRAAEVWKRLQTLYGLFQALSKELPVEKDGGWPSARLQRPQADATTRQRRRDDGLRSLLQATRLPSGVVLRDVQTLATVDDTKDDQAMPQGFTASMFAVLGNALYNEMLVAAGQNRISRDVLEELGNCLYTEAANVAVIAVDA</sequence>
<reference evidence="2" key="1">
    <citation type="submission" date="2022-12" db="EMBL/GenBank/DDBJ databases">
        <authorList>
            <person name="Webb A."/>
        </authorList>
    </citation>
    <scope>NUCLEOTIDE SEQUENCE</scope>
    <source>
        <strain evidence="2">Hp1</strain>
    </source>
</reference>
<evidence type="ECO:0008006" key="4">
    <source>
        <dbReference type="Google" id="ProtNLM"/>
    </source>
</evidence>
<name>A0AAV0UJQ2_HYABA</name>
<accession>A0AAV0UJQ2</accession>
<feature type="compositionally biased region" description="Basic residues" evidence="1">
    <location>
        <begin position="1"/>
        <end position="11"/>
    </location>
</feature>
<dbReference type="AlphaFoldDB" id="A0AAV0UJQ2"/>
<evidence type="ECO:0000256" key="1">
    <source>
        <dbReference type="SAM" id="MobiDB-lite"/>
    </source>
</evidence>
<proteinExistence type="predicted"/>
<comment type="caution">
    <text evidence="2">The sequence shown here is derived from an EMBL/GenBank/DDBJ whole genome shotgun (WGS) entry which is preliminary data.</text>
</comment>
<evidence type="ECO:0000313" key="2">
    <source>
        <dbReference type="EMBL" id="CAI5735009.1"/>
    </source>
</evidence>
<protein>
    <recommendedName>
        <fullName evidence="4">RxLR effector candidate protein</fullName>
    </recommendedName>
</protein>
<dbReference type="EMBL" id="CANTFL010001244">
    <property type="protein sequence ID" value="CAI5735009.1"/>
    <property type="molecule type" value="Genomic_DNA"/>
</dbReference>
<keyword evidence="3" id="KW-1185">Reference proteome</keyword>
<dbReference type="Proteomes" id="UP001162031">
    <property type="component" value="Unassembled WGS sequence"/>
</dbReference>
<organism evidence="2 3">
    <name type="scientific">Hyaloperonospora brassicae</name>
    <name type="common">Brassica downy mildew</name>
    <name type="synonym">Peronospora brassicae</name>
    <dbReference type="NCBI Taxonomy" id="162125"/>
    <lineage>
        <taxon>Eukaryota</taxon>
        <taxon>Sar</taxon>
        <taxon>Stramenopiles</taxon>
        <taxon>Oomycota</taxon>
        <taxon>Peronosporomycetes</taxon>
        <taxon>Peronosporales</taxon>
        <taxon>Peronosporaceae</taxon>
        <taxon>Hyaloperonospora</taxon>
    </lineage>
</organism>
<evidence type="ECO:0000313" key="3">
    <source>
        <dbReference type="Proteomes" id="UP001162031"/>
    </source>
</evidence>
<gene>
    <name evidence="2" type="ORF">HBR001_LOCUS6347</name>
</gene>
<feature type="region of interest" description="Disordered" evidence="1">
    <location>
        <begin position="1"/>
        <end position="41"/>
    </location>
</feature>
<feature type="region of interest" description="Disordered" evidence="1">
    <location>
        <begin position="126"/>
        <end position="150"/>
    </location>
</feature>